<protein>
    <submittedName>
        <fullName evidence="2">Uncharacterized protein</fullName>
    </submittedName>
</protein>
<proteinExistence type="predicted"/>
<organism evidence="2 3">
    <name type="scientific">Blastomyces silverae</name>
    <dbReference type="NCBI Taxonomy" id="2060906"/>
    <lineage>
        <taxon>Eukaryota</taxon>
        <taxon>Fungi</taxon>
        <taxon>Dikarya</taxon>
        <taxon>Ascomycota</taxon>
        <taxon>Pezizomycotina</taxon>
        <taxon>Eurotiomycetes</taxon>
        <taxon>Eurotiomycetidae</taxon>
        <taxon>Onygenales</taxon>
        <taxon>Ajellomycetaceae</taxon>
        <taxon>Blastomyces</taxon>
    </lineage>
</organism>
<evidence type="ECO:0000313" key="3">
    <source>
        <dbReference type="Proteomes" id="UP000053573"/>
    </source>
</evidence>
<dbReference type="Proteomes" id="UP000053573">
    <property type="component" value="Unassembled WGS sequence"/>
</dbReference>
<name>A0A0H1BI89_9EURO</name>
<reference evidence="3" key="1">
    <citation type="journal article" date="2015" name="PLoS Genet.">
        <title>The dynamic genome and transcriptome of the human fungal pathogen Blastomyces and close relative Emmonsia.</title>
        <authorList>
            <person name="Munoz J.F."/>
            <person name="Gauthier G.M."/>
            <person name="Desjardins C.A."/>
            <person name="Gallo J.E."/>
            <person name="Holder J."/>
            <person name="Sullivan T.D."/>
            <person name="Marty A.J."/>
            <person name="Carmen J.C."/>
            <person name="Chen Z."/>
            <person name="Ding L."/>
            <person name="Gujja S."/>
            <person name="Magrini V."/>
            <person name="Misas E."/>
            <person name="Mitreva M."/>
            <person name="Priest M."/>
            <person name="Saif S."/>
            <person name="Whiston E.A."/>
            <person name="Young S."/>
            <person name="Zeng Q."/>
            <person name="Goldman W.E."/>
            <person name="Mardis E.R."/>
            <person name="Taylor J.W."/>
            <person name="McEwen J.G."/>
            <person name="Clay O.K."/>
            <person name="Klein B.S."/>
            <person name="Cuomo C.A."/>
        </authorList>
    </citation>
    <scope>NUCLEOTIDE SEQUENCE [LARGE SCALE GENOMIC DNA]</scope>
    <source>
        <strain evidence="3">UAMH 139</strain>
    </source>
</reference>
<evidence type="ECO:0000313" key="2">
    <source>
        <dbReference type="EMBL" id="KLJ10772.1"/>
    </source>
</evidence>
<comment type="caution">
    <text evidence="2">The sequence shown here is derived from an EMBL/GenBank/DDBJ whole genome shotgun (WGS) entry which is preliminary data.</text>
</comment>
<feature type="region of interest" description="Disordered" evidence="1">
    <location>
        <begin position="1"/>
        <end position="32"/>
    </location>
</feature>
<keyword evidence="3" id="KW-1185">Reference proteome</keyword>
<dbReference type="AlphaFoldDB" id="A0A0H1BI89"/>
<evidence type="ECO:0000256" key="1">
    <source>
        <dbReference type="SAM" id="MobiDB-lite"/>
    </source>
</evidence>
<dbReference type="EMBL" id="LDEV01001908">
    <property type="protein sequence ID" value="KLJ10772.1"/>
    <property type="molecule type" value="Genomic_DNA"/>
</dbReference>
<accession>A0A0H1BI89</accession>
<gene>
    <name evidence="2" type="ORF">EMPG_13850</name>
</gene>
<feature type="compositionally biased region" description="Polar residues" evidence="1">
    <location>
        <begin position="1"/>
        <end position="14"/>
    </location>
</feature>
<feature type="compositionally biased region" description="Low complexity" evidence="1">
    <location>
        <begin position="15"/>
        <end position="31"/>
    </location>
</feature>
<sequence>MASTTGSQPVNHTLPTSSGSSASSTVSKPVKGATKPCFGCGCGGEECDCFICVVM</sequence>